<sequence length="217" mass="23397">MRRFIDGDYFKSLLKDGMSIHVGGFLTNGSPEVLIDLVVESNVKDLTIICNDGGYEGNGVGKMIANHQVKKLIASHIGTNPEVGKLMNLKELEVELVPQGTLVERIRAFGAGLGGVLTPTGLNTIVEEGKEVIEVQGNKYLLEVALGADLALIGGAVSDNYGNLKYKETMRNFNPIMATAANLVVVEPCMQVEEIDPEDVVTPHPFVDYILGGDYHG</sequence>
<evidence type="ECO:0000256" key="1">
    <source>
        <dbReference type="ARBA" id="ARBA00022679"/>
    </source>
</evidence>
<dbReference type="InterPro" id="IPR012792">
    <property type="entry name" value="3-oxoacid_CoA-transf_A"/>
</dbReference>
<dbReference type="SUPFAM" id="SSF100950">
    <property type="entry name" value="NagB/RpiA/CoA transferase-like"/>
    <property type="match status" value="1"/>
</dbReference>
<dbReference type="KEGG" id="tbk:HF295_06555"/>
<dbReference type="Proteomes" id="UP000512167">
    <property type="component" value="Chromosome"/>
</dbReference>
<keyword evidence="1 2" id="KW-0808">Transferase</keyword>
<dbReference type="PANTHER" id="PTHR13707:SF60">
    <property type="entry name" value="ACETATE COA-TRANSFERASE SUBUNIT ALPHA"/>
    <property type="match status" value="1"/>
</dbReference>
<evidence type="ECO:0000313" key="3">
    <source>
        <dbReference type="Proteomes" id="UP000512167"/>
    </source>
</evidence>
<dbReference type="PANTHER" id="PTHR13707">
    <property type="entry name" value="KETOACID-COENZYME A TRANSFERASE"/>
    <property type="match status" value="1"/>
</dbReference>
<name>A0A7L6N7K8_9MOLU</name>
<proteinExistence type="predicted"/>
<evidence type="ECO:0000313" key="2">
    <source>
        <dbReference type="EMBL" id="QLY40529.1"/>
    </source>
</evidence>
<organism evidence="2 3">
    <name type="scientific">Hujiaoplasma nucleasis</name>
    <dbReference type="NCBI Taxonomy" id="2725268"/>
    <lineage>
        <taxon>Bacteria</taxon>
        <taxon>Bacillati</taxon>
        <taxon>Mycoplasmatota</taxon>
        <taxon>Mollicutes</taxon>
        <taxon>Candidatus Izemoplasmatales</taxon>
        <taxon>Hujiaoplasmataceae</taxon>
        <taxon>Hujiaoplasma</taxon>
    </lineage>
</organism>
<dbReference type="NCBIfam" id="TIGR02429">
    <property type="entry name" value="pcaI_scoA_fam"/>
    <property type="match status" value="1"/>
</dbReference>
<dbReference type="Gene3D" id="3.40.1080.10">
    <property type="entry name" value="Glutaconate Coenzyme A-transferase"/>
    <property type="match status" value="1"/>
</dbReference>
<dbReference type="GO" id="GO:0008410">
    <property type="term" value="F:CoA-transferase activity"/>
    <property type="evidence" value="ECO:0007669"/>
    <property type="project" value="InterPro"/>
</dbReference>
<dbReference type="EMBL" id="CP051151">
    <property type="protein sequence ID" value="QLY40529.1"/>
    <property type="molecule type" value="Genomic_DNA"/>
</dbReference>
<reference evidence="2 3" key="1">
    <citation type="submission" date="2020-04" db="EMBL/GenBank/DDBJ databases">
        <authorList>
            <person name="Zheng R.K."/>
            <person name="Sun C.M."/>
        </authorList>
    </citation>
    <scope>NUCLEOTIDE SEQUENCE [LARGE SCALE GENOMIC DNA]</scope>
    <source>
        <strain evidence="3">zrk29</strain>
    </source>
</reference>
<dbReference type="RefSeq" id="WP_312031369.1">
    <property type="nucleotide sequence ID" value="NZ_CP051151.1"/>
</dbReference>
<dbReference type="SMART" id="SM00882">
    <property type="entry name" value="CoA_trans"/>
    <property type="match status" value="1"/>
</dbReference>
<gene>
    <name evidence="2" type="ORF">HF295_06555</name>
</gene>
<protein>
    <submittedName>
        <fullName evidence="2">3-oxoacid CoA-transferase subunit A</fullName>
    </submittedName>
</protein>
<keyword evidence="3" id="KW-1185">Reference proteome</keyword>
<accession>A0A7L6N7K8</accession>
<dbReference type="Pfam" id="PF01144">
    <property type="entry name" value="CoA_trans"/>
    <property type="match status" value="1"/>
</dbReference>
<dbReference type="InterPro" id="IPR037171">
    <property type="entry name" value="NagB/RpiA_transferase-like"/>
</dbReference>
<dbReference type="AlphaFoldDB" id="A0A7L6N7K8"/>
<dbReference type="InterPro" id="IPR004165">
    <property type="entry name" value="CoA_trans_fam_I"/>
</dbReference>